<dbReference type="NCBIfam" id="TIGR04549">
    <property type="entry name" value="LP_HExxH_w_tonB"/>
    <property type="match status" value="1"/>
</dbReference>
<dbReference type="Gene3D" id="3.40.390.70">
    <property type="match status" value="1"/>
</dbReference>
<evidence type="ECO:0000313" key="1">
    <source>
        <dbReference type="EMBL" id="HJG89601.1"/>
    </source>
</evidence>
<dbReference type="AlphaFoldDB" id="A0A921SVC9"/>
<sequence>MKAYKYILETLVAGALVLSFSSCEEKLDPESIFSTESAKLDPFSASYQLDKFCEDNYLKPYNLQFRYKMQDVGADMDYNLVPAAYNKSVDLAVLTKYLWFDVYDKVVSADFLKLYGPRIIHLIGSPAYNPANGTMILGLAEGGLKVSLFRVNTMNVNSFEDLNEFYFKTMHHEFAHILHQTKTYPKEFDQISTTYYDPMGWQERNNNVCASLGFTSDYASSEAREDFAETIANYITKTDAQWNQLLEDAESGWQQQYDDNGLPVTDDFTGKPVCEPVEDFDGVDGRSIILQKVEIARQWFKDAWNMDLDALRAEVQTRQLNYDIEALREQVYGIPTGADAQN</sequence>
<dbReference type="EMBL" id="DYUD01000025">
    <property type="protein sequence ID" value="HJG89601.1"/>
    <property type="molecule type" value="Genomic_DNA"/>
</dbReference>
<reference evidence="1" key="2">
    <citation type="submission" date="2021-09" db="EMBL/GenBank/DDBJ databases">
        <authorList>
            <person name="Gilroy R."/>
        </authorList>
    </citation>
    <scope>NUCLEOTIDE SEQUENCE</scope>
    <source>
        <strain evidence="1">CHK121-7720</strain>
    </source>
</reference>
<dbReference type="RefSeq" id="WP_273306671.1">
    <property type="nucleotide sequence ID" value="NZ_DYUD01000025.1"/>
</dbReference>
<dbReference type="SUPFAM" id="SSF55486">
    <property type="entry name" value="Metalloproteases ('zincins'), catalytic domain"/>
    <property type="match status" value="1"/>
</dbReference>
<name>A0A921SVC9_9BACT</name>
<dbReference type="InterPro" id="IPR030890">
    <property type="entry name" value="LP_HExxH_w_TonB"/>
</dbReference>
<dbReference type="PROSITE" id="PS51257">
    <property type="entry name" value="PROKAR_LIPOPROTEIN"/>
    <property type="match status" value="1"/>
</dbReference>
<dbReference type="Proteomes" id="UP000757103">
    <property type="component" value="Unassembled WGS sequence"/>
</dbReference>
<comment type="caution">
    <text evidence="1">The sequence shown here is derived from an EMBL/GenBank/DDBJ whole genome shotgun (WGS) entry which is preliminary data.</text>
</comment>
<dbReference type="Pfam" id="PF15890">
    <property type="entry name" value="Peptidase_Mx1"/>
    <property type="match status" value="1"/>
</dbReference>
<evidence type="ECO:0000313" key="2">
    <source>
        <dbReference type="Proteomes" id="UP000757103"/>
    </source>
</evidence>
<reference evidence="1" key="1">
    <citation type="journal article" date="2021" name="PeerJ">
        <title>Extensive microbial diversity within the chicken gut microbiome revealed by metagenomics and culture.</title>
        <authorList>
            <person name="Gilroy R."/>
            <person name="Ravi A."/>
            <person name="Getino M."/>
            <person name="Pursley I."/>
            <person name="Horton D.L."/>
            <person name="Alikhan N.F."/>
            <person name="Baker D."/>
            <person name="Gharbi K."/>
            <person name="Hall N."/>
            <person name="Watson M."/>
            <person name="Adriaenssens E.M."/>
            <person name="Foster-Nyarko E."/>
            <person name="Jarju S."/>
            <person name="Secka A."/>
            <person name="Antonio M."/>
            <person name="Oren A."/>
            <person name="Chaudhuri R.R."/>
            <person name="La Ragione R."/>
            <person name="Hildebrand F."/>
            <person name="Pallen M.J."/>
        </authorList>
    </citation>
    <scope>NUCLEOTIDE SEQUENCE</scope>
    <source>
        <strain evidence="1">CHK121-7720</strain>
    </source>
</reference>
<protein>
    <submittedName>
        <fullName evidence="1">Zinc-binding metallopeptidase</fullName>
    </submittedName>
</protein>
<gene>
    <name evidence="1" type="ORF">K8U91_09080</name>
</gene>
<organism evidence="1 2">
    <name type="scientific">Barnesiella viscericola</name>
    <dbReference type="NCBI Taxonomy" id="397865"/>
    <lineage>
        <taxon>Bacteria</taxon>
        <taxon>Pseudomonadati</taxon>
        <taxon>Bacteroidota</taxon>
        <taxon>Bacteroidia</taxon>
        <taxon>Bacteroidales</taxon>
        <taxon>Barnesiellaceae</taxon>
        <taxon>Barnesiella</taxon>
    </lineage>
</organism>
<proteinExistence type="predicted"/>
<accession>A0A921SVC9</accession>